<protein>
    <submittedName>
        <fullName evidence="1">Uncharacterized protein</fullName>
    </submittedName>
</protein>
<sequence length="55" mass="6379">MLDDFTVGKYRYEVYSTGRLITWLRINTENTAAPIESRCLKPTARRREVIAAFNA</sequence>
<evidence type="ECO:0000313" key="1">
    <source>
        <dbReference type="EMBL" id="DAF53455.1"/>
    </source>
</evidence>
<dbReference type="EMBL" id="BK032653">
    <property type="protein sequence ID" value="DAF53455.1"/>
    <property type="molecule type" value="Genomic_DNA"/>
</dbReference>
<reference evidence="1" key="1">
    <citation type="journal article" date="2021" name="Proc. Natl. Acad. Sci. U.S.A.">
        <title>A Catalog of Tens of Thousands of Viruses from Human Metagenomes Reveals Hidden Associations with Chronic Diseases.</title>
        <authorList>
            <person name="Tisza M.J."/>
            <person name="Buck C.B."/>
        </authorList>
    </citation>
    <scope>NUCLEOTIDE SEQUENCE</scope>
    <source>
        <strain evidence="1">CtXBg1</strain>
    </source>
</reference>
<proteinExistence type="predicted"/>
<organism evidence="1">
    <name type="scientific">Podoviridae sp. ctXBg1</name>
    <dbReference type="NCBI Taxonomy" id="2827739"/>
    <lineage>
        <taxon>Viruses</taxon>
        <taxon>Duplodnaviria</taxon>
        <taxon>Heunggongvirae</taxon>
        <taxon>Uroviricota</taxon>
        <taxon>Caudoviricetes</taxon>
    </lineage>
</organism>
<accession>A0A8S5SRZ1</accession>
<name>A0A8S5SRZ1_9CAUD</name>